<keyword evidence="2" id="KW-1133">Transmembrane helix</keyword>
<dbReference type="Proteomes" id="UP001321542">
    <property type="component" value="Chromosome"/>
</dbReference>
<dbReference type="Pfam" id="PF00487">
    <property type="entry name" value="FA_desaturase"/>
    <property type="match status" value="1"/>
</dbReference>
<feature type="transmembrane region" description="Helical" evidence="2">
    <location>
        <begin position="195"/>
        <end position="213"/>
    </location>
</feature>
<sequence length="333" mass="36577">MESATGGDRRKGNPGSPHLPSIVSEDGVRWVDYRRTLQPRYGIVWRDIGFCHLFLAVGALAVPVASQVLPAAATAALVVLAACWIGFWLHSLFLFGHEAAHTNLASRRKTNDRLGDWFVWILYGSTTVNYRYTHMTHHAHLGDHEDTETTYHLCLSVLNMLKAVTGIHVLEVLLRNRGHSEKHKKSTRTSSGVLASLRSVVVHAAVVAGLLAAGSRLGALTWVIAVGAVFPLLATVRTIVEHRQLEAPCDVDFSVELHGPVNRLFGTGPVSRTFGSAGFNQHLLHHWDPAISYTRFAEMGEFLSRTPLAAEMEASRTGYGAAFRTLIREARHG</sequence>
<protein>
    <recommendedName>
        <fullName evidence="3">Fatty acid desaturase domain-containing protein</fullName>
    </recommendedName>
</protein>
<gene>
    <name evidence="4" type="ORF">SGFS_036770</name>
</gene>
<dbReference type="EMBL" id="AP018448">
    <property type="protein sequence ID" value="BBC32383.1"/>
    <property type="molecule type" value="Genomic_DNA"/>
</dbReference>
<reference evidence="4 5" key="1">
    <citation type="journal article" date="2010" name="ChemBioChem">
        <title>Cloning and characterization of the biosynthetic gene cluster of 16-membered macrolide antibiotic FD-891: involvement of a dual functional cytochrome P450 monooxygenase catalyzing epoxidation and hydroxylation.</title>
        <authorList>
            <person name="Kudo F."/>
            <person name="Motegi A."/>
            <person name="Mizoue K."/>
            <person name="Eguchi T."/>
        </authorList>
    </citation>
    <scope>NUCLEOTIDE SEQUENCE [LARGE SCALE GENOMIC DNA]</scope>
    <source>
        <strain evidence="4 5">A-8890</strain>
    </source>
</reference>
<keyword evidence="2" id="KW-0812">Transmembrane</keyword>
<evidence type="ECO:0000313" key="5">
    <source>
        <dbReference type="Proteomes" id="UP001321542"/>
    </source>
</evidence>
<feature type="transmembrane region" description="Helical" evidence="2">
    <location>
        <begin position="150"/>
        <end position="174"/>
    </location>
</feature>
<evidence type="ECO:0000256" key="1">
    <source>
        <dbReference type="SAM" id="MobiDB-lite"/>
    </source>
</evidence>
<evidence type="ECO:0000259" key="3">
    <source>
        <dbReference type="Pfam" id="PF00487"/>
    </source>
</evidence>
<reference evidence="4 5" key="2">
    <citation type="journal article" date="2023" name="ChemBioChem">
        <title>Acyltransferase Domain Exchange between Two Independent Type I Polyketide Synthases in the Same Producer Strain of Macrolide Antibiotics.</title>
        <authorList>
            <person name="Kudo F."/>
            <person name="Kishikawa K."/>
            <person name="Tsuboi K."/>
            <person name="Kido T."/>
            <person name="Usui T."/>
            <person name="Hashimoto J."/>
            <person name="Shin-Ya K."/>
            <person name="Miyanaga A."/>
            <person name="Eguchi T."/>
        </authorList>
    </citation>
    <scope>NUCLEOTIDE SEQUENCE [LARGE SCALE GENOMIC DNA]</scope>
    <source>
        <strain evidence="4 5">A-8890</strain>
    </source>
</reference>
<feature type="transmembrane region" description="Helical" evidence="2">
    <location>
        <begin position="71"/>
        <end position="93"/>
    </location>
</feature>
<accession>A0ABN5VJ57</accession>
<feature type="transmembrane region" description="Helical" evidence="2">
    <location>
        <begin position="43"/>
        <end position="65"/>
    </location>
</feature>
<feature type="domain" description="Fatty acid desaturase" evidence="3">
    <location>
        <begin position="77"/>
        <end position="300"/>
    </location>
</feature>
<evidence type="ECO:0000313" key="4">
    <source>
        <dbReference type="EMBL" id="BBC32383.1"/>
    </source>
</evidence>
<name>A0ABN5VJ57_9ACTN</name>
<evidence type="ECO:0000256" key="2">
    <source>
        <dbReference type="SAM" id="Phobius"/>
    </source>
</evidence>
<keyword evidence="2" id="KW-0472">Membrane</keyword>
<feature type="transmembrane region" description="Helical" evidence="2">
    <location>
        <begin position="114"/>
        <end position="130"/>
    </location>
</feature>
<feature type="transmembrane region" description="Helical" evidence="2">
    <location>
        <begin position="219"/>
        <end position="236"/>
    </location>
</feature>
<keyword evidence="5" id="KW-1185">Reference proteome</keyword>
<feature type="region of interest" description="Disordered" evidence="1">
    <location>
        <begin position="1"/>
        <end position="21"/>
    </location>
</feature>
<proteinExistence type="predicted"/>
<organism evidence="4 5">
    <name type="scientific">Streptomyces graminofaciens</name>
    <dbReference type="NCBI Taxonomy" id="68212"/>
    <lineage>
        <taxon>Bacteria</taxon>
        <taxon>Bacillati</taxon>
        <taxon>Actinomycetota</taxon>
        <taxon>Actinomycetes</taxon>
        <taxon>Kitasatosporales</taxon>
        <taxon>Streptomycetaceae</taxon>
        <taxon>Streptomyces</taxon>
    </lineage>
</organism>
<dbReference type="InterPro" id="IPR005804">
    <property type="entry name" value="FA_desaturase_dom"/>
</dbReference>